<comment type="caution">
    <text evidence="1">The sequence shown here is derived from an EMBL/GenBank/DDBJ whole genome shotgun (WGS) entry which is preliminary data.</text>
</comment>
<dbReference type="AlphaFoldDB" id="A0AB73H2X3"/>
<proteinExistence type="predicted"/>
<gene>
    <name evidence="1" type="ORF">FHR65_003911</name>
</gene>
<name>A0AB73H2X3_9XANT</name>
<protein>
    <submittedName>
        <fullName evidence="1">Uncharacterized protein</fullName>
    </submittedName>
</protein>
<accession>A0AB73H2X3</accession>
<sequence length="52" mass="5994">MSANQNVVRLTTPTSVLLKAVFKRDPQQPTLHELRVRGLEAAERLRDMPRPR</sequence>
<dbReference type="EMBL" id="JACIIQ010000022">
    <property type="protein sequence ID" value="MBB5672313.1"/>
    <property type="molecule type" value="Genomic_DNA"/>
</dbReference>
<dbReference type="Proteomes" id="UP000528595">
    <property type="component" value="Unassembled WGS sequence"/>
</dbReference>
<evidence type="ECO:0000313" key="1">
    <source>
        <dbReference type="EMBL" id="MBB5672313.1"/>
    </source>
</evidence>
<reference evidence="1" key="1">
    <citation type="submission" date="2020-08" db="EMBL/GenBank/DDBJ databases">
        <title>Studying the diversity of plant-associated saprophytic bacteria and their role in host health and plant-pathogen interactions.</title>
        <authorList>
            <person name="Potnis N."/>
        </authorList>
    </citation>
    <scope>NUCLEOTIDE SEQUENCE</scope>
    <source>
        <strain evidence="1">F21</strain>
    </source>
</reference>
<organism evidence="1">
    <name type="scientific">Xanthomonas arboricola</name>
    <dbReference type="NCBI Taxonomy" id="56448"/>
    <lineage>
        <taxon>Bacteria</taxon>
        <taxon>Pseudomonadati</taxon>
        <taxon>Pseudomonadota</taxon>
        <taxon>Gammaproteobacteria</taxon>
        <taxon>Lysobacterales</taxon>
        <taxon>Lysobacteraceae</taxon>
        <taxon>Xanthomonas</taxon>
    </lineage>
</organism>